<reference evidence="2 3" key="1">
    <citation type="submission" date="2022-03" db="EMBL/GenBank/DDBJ databases">
        <title>Complete genome sequence of Lysobacter capsici VKM B-2533 and Lysobacter gummosus 10.1.1, promising sources of lytic agents.</title>
        <authorList>
            <person name="Tarlachkov S.V."/>
            <person name="Kudryakova I.V."/>
            <person name="Afoshin A.S."/>
            <person name="Leontyevskaya E.A."/>
            <person name="Leontyevskaya N.V."/>
        </authorList>
    </citation>
    <scope>NUCLEOTIDE SEQUENCE [LARGE SCALE GENOMIC DNA]</scope>
    <source>
        <strain evidence="2 3">10.1.1</strain>
    </source>
</reference>
<proteinExistence type="predicted"/>
<evidence type="ECO:0000313" key="2">
    <source>
        <dbReference type="EMBL" id="UNP31607.1"/>
    </source>
</evidence>
<evidence type="ECO:0000313" key="3">
    <source>
        <dbReference type="Proteomes" id="UP000829194"/>
    </source>
</evidence>
<dbReference type="EMBL" id="CP093547">
    <property type="protein sequence ID" value="UNP31607.1"/>
    <property type="molecule type" value="Genomic_DNA"/>
</dbReference>
<dbReference type="InterPro" id="IPR050491">
    <property type="entry name" value="AmpC-like"/>
</dbReference>
<feature type="domain" description="Beta-lactamase-related" evidence="1">
    <location>
        <begin position="26"/>
        <end position="355"/>
    </location>
</feature>
<dbReference type="SUPFAM" id="SSF56601">
    <property type="entry name" value="beta-lactamase/transpeptidase-like"/>
    <property type="match status" value="1"/>
</dbReference>
<evidence type="ECO:0000259" key="1">
    <source>
        <dbReference type="Pfam" id="PF00144"/>
    </source>
</evidence>
<dbReference type="RefSeq" id="WP_237049866.1">
    <property type="nucleotide sequence ID" value="NZ_CP011131.1"/>
</dbReference>
<protein>
    <submittedName>
        <fullName evidence="2">Beta-lactamase family protein</fullName>
    </submittedName>
</protein>
<name>A0ABY3XIY1_9GAMM</name>
<dbReference type="InterPro" id="IPR001466">
    <property type="entry name" value="Beta-lactam-related"/>
</dbReference>
<gene>
    <name evidence="2" type="ORF">MOV92_10320</name>
</gene>
<accession>A0ABY3XIY1</accession>
<keyword evidence="3" id="KW-1185">Reference proteome</keyword>
<sequence length="379" mass="40609">MLTSPHALAAKPAAPMPAFAKVIEAEVPAIMKAAHIQGAAFGLIVDGRLVYARGFGFADHAGKVAATPRTVFVAASLAKPIAASVAMRLAERGRLDLDRPVADWVSPWPLAASAFDYRRITTRHLLSHTAGTTLGGYQGWLDFKELPTLEQSLAGKTNGRGAVELFAPAGSRFQYSGGGYTLMQLAIERDTGRKYSDLANELVFRPLRMRHSSVAMSPRVLAGAAQGHGENGEPIAMRYYIEQAPSTLTTSVEDFAKWMAADMMPGDNGDNGDNGAAAWLSPEDLRQMHRPAELSTARAPNEAMYGLGHFIERLADGSVAVGHDGRNQAGFRANFLLRPQQRDGIVFFSNSRTGVALDRVLCLWAADAGHGDPAVACKP</sequence>
<dbReference type="InterPro" id="IPR012338">
    <property type="entry name" value="Beta-lactam/transpept-like"/>
</dbReference>
<dbReference type="Gene3D" id="3.40.710.10">
    <property type="entry name" value="DD-peptidase/beta-lactamase superfamily"/>
    <property type="match status" value="1"/>
</dbReference>
<dbReference type="PANTHER" id="PTHR46825:SF12">
    <property type="entry name" value="PENICILLIN-BINDING PROTEIN 4"/>
    <property type="match status" value="1"/>
</dbReference>
<dbReference type="Proteomes" id="UP000829194">
    <property type="component" value="Chromosome"/>
</dbReference>
<dbReference type="PANTHER" id="PTHR46825">
    <property type="entry name" value="D-ALANYL-D-ALANINE-CARBOXYPEPTIDASE/ENDOPEPTIDASE AMPH"/>
    <property type="match status" value="1"/>
</dbReference>
<organism evidence="2 3">
    <name type="scientific">Lysobacter gummosus</name>
    <dbReference type="NCBI Taxonomy" id="262324"/>
    <lineage>
        <taxon>Bacteria</taxon>
        <taxon>Pseudomonadati</taxon>
        <taxon>Pseudomonadota</taxon>
        <taxon>Gammaproteobacteria</taxon>
        <taxon>Lysobacterales</taxon>
        <taxon>Lysobacteraceae</taxon>
        <taxon>Lysobacter</taxon>
    </lineage>
</organism>
<dbReference type="Pfam" id="PF00144">
    <property type="entry name" value="Beta-lactamase"/>
    <property type="match status" value="1"/>
</dbReference>